<dbReference type="EMBL" id="GL636499">
    <property type="protein sequence ID" value="EFW15888.1"/>
    <property type="molecule type" value="Genomic_DNA"/>
</dbReference>
<evidence type="ECO:0000313" key="1">
    <source>
        <dbReference type="EMBL" id="EFW15888.1"/>
    </source>
</evidence>
<evidence type="ECO:0000313" key="2">
    <source>
        <dbReference type="Proteomes" id="UP000002497"/>
    </source>
</evidence>
<dbReference type="HOGENOM" id="CLU_2385981_0_0_1"/>
<gene>
    <name evidence="1" type="ORF">CPSG_07515</name>
</gene>
<dbReference type="VEuPathDB" id="FungiDB:CPSG_07515"/>
<proteinExistence type="predicted"/>
<keyword evidence="2" id="KW-1185">Reference proteome</keyword>
<reference evidence="2" key="2">
    <citation type="submission" date="2010-03" db="EMBL/GenBank/DDBJ databases">
        <title>The genome sequence of Coccidioides posadasii strain Silveira.</title>
        <authorList>
            <consortium name="The Broad Institute Genome Sequencing Center for Infectious Disease"/>
            <person name="Neafsey D."/>
            <person name="Orbach M."/>
            <person name="Henn M.R."/>
            <person name="Cole G.T."/>
            <person name="Galgiani J."/>
            <person name="Gardner M.J."/>
            <person name="Kirkland T.N."/>
            <person name="Taylor J.W."/>
            <person name="Young S.K."/>
            <person name="Zeng Q."/>
            <person name="Koehrsen M."/>
            <person name="Alvarado L."/>
            <person name="Berlin A."/>
            <person name="Borenstein D."/>
            <person name="Chapman S.B."/>
            <person name="Chen Z."/>
            <person name="Engels R."/>
            <person name="Freedman E."/>
            <person name="Gellesch M."/>
            <person name="Goldberg J."/>
            <person name="Griggs A."/>
            <person name="Gujja S."/>
            <person name="Heilman E."/>
            <person name="Heiman D."/>
            <person name="Howarth C."/>
            <person name="Jen D."/>
            <person name="Larson L."/>
            <person name="Mehta T."/>
            <person name="Neiman D."/>
            <person name="Park D."/>
            <person name="Pearson M."/>
            <person name="Richards J."/>
            <person name="Roberts A."/>
            <person name="Saif S."/>
            <person name="Shea T."/>
            <person name="Shenoy N."/>
            <person name="Sisk P."/>
            <person name="Stolte C."/>
            <person name="Sykes S."/>
            <person name="Walk T."/>
            <person name="White J."/>
            <person name="Yandava C."/>
            <person name="Haas B."/>
            <person name="Nusbaum C."/>
            <person name="Birren B."/>
        </authorList>
    </citation>
    <scope>NUCLEOTIDE SEQUENCE [LARGE SCALE GENOMIC DNA]</scope>
    <source>
        <strain evidence="2">RMSCC 757 / Silveira</strain>
    </source>
</reference>
<reference evidence="2" key="1">
    <citation type="journal article" date="2010" name="Genome Res.">
        <title>Population genomic sequencing of Coccidioides fungi reveals recent hybridization and transposon control.</title>
        <authorList>
            <person name="Neafsey D.E."/>
            <person name="Barker B.M."/>
            <person name="Sharpton T.J."/>
            <person name="Stajich J.E."/>
            <person name="Park D.J."/>
            <person name="Whiston E."/>
            <person name="Hung C.-Y."/>
            <person name="McMahan C."/>
            <person name="White J."/>
            <person name="Sykes S."/>
            <person name="Heiman D."/>
            <person name="Young S."/>
            <person name="Zeng Q."/>
            <person name="Abouelleil A."/>
            <person name="Aftuck L."/>
            <person name="Bessette D."/>
            <person name="Brown A."/>
            <person name="FitzGerald M."/>
            <person name="Lui A."/>
            <person name="Macdonald J.P."/>
            <person name="Priest M."/>
            <person name="Orbach M.J."/>
            <person name="Galgiani J.N."/>
            <person name="Kirkland T.N."/>
            <person name="Cole G.T."/>
            <person name="Birren B.W."/>
            <person name="Henn M.R."/>
            <person name="Taylor J.W."/>
            <person name="Rounsley S.D."/>
        </authorList>
    </citation>
    <scope>NUCLEOTIDE SEQUENCE [LARGE SCALE GENOMIC DNA]</scope>
    <source>
        <strain evidence="2">RMSCC 757 / Silveira</strain>
    </source>
</reference>
<dbReference type="AlphaFoldDB" id="E9DCG3"/>
<sequence>MHSKTEIPGHFEIMLYPDLSACFFSNWMAQAWGKFRELCLLTRVCASRVHVVLLYVFIYRMPYVVLFFTSIPFYFVYPISVNCLPLFYYSEICV</sequence>
<organism evidence="2">
    <name type="scientific">Coccidioides posadasii (strain RMSCC 757 / Silveira)</name>
    <name type="common">Valley fever fungus</name>
    <dbReference type="NCBI Taxonomy" id="443226"/>
    <lineage>
        <taxon>Eukaryota</taxon>
        <taxon>Fungi</taxon>
        <taxon>Dikarya</taxon>
        <taxon>Ascomycota</taxon>
        <taxon>Pezizomycotina</taxon>
        <taxon>Eurotiomycetes</taxon>
        <taxon>Eurotiomycetidae</taxon>
        <taxon>Onygenales</taxon>
        <taxon>Onygenaceae</taxon>
        <taxon>Coccidioides</taxon>
    </lineage>
</organism>
<accession>E9DCG3</accession>
<dbReference type="Proteomes" id="UP000002497">
    <property type="component" value="Unassembled WGS sequence"/>
</dbReference>
<name>E9DCG3_COCPS</name>
<protein>
    <submittedName>
        <fullName evidence="1">Uncharacterized protein</fullName>
    </submittedName>
</protein>